<name>A0A2S9GT22_9BURK</name>
<dbReference type="AlphaFoldDB" id="A0A2S9GT22"/>
<comment type="caution">
    <text evidence="1">The sequence shown here is derived from an EMBL/GenBank/DDBJ whole genome shotgun (WGS) entry which is preliminary data.</text>
</comment>
<organism evidence="1 2">
    <name type="scientific">Solimicrobium silvestre</name>
    <dbReference type="NCBI Taxonomy" id="2099400"/>
    <lineage>
        <taxon>Bacteria</taxon>
        <taxon>Pseudomonadati</taxon>
        <taxon>Pseudomonadota</taxon>
        <taxon>Betaproteobacteria</taxon>
        <taxon>Burkholderiales</taxon>
        <taxon>Oxalobacteraceae</taxon>
        <taxon>Solimicrobium</taxon>
    </lineage>
</organism>
<gene>
    <name evidence="1" type="ORF">S2091_4419</name>
</gene>
<protein>
    <recommendedName>
        <fullName evidence="3">Lipoprotein</fullName>
    </recommendedName>
</protein>
<accession>A0A2S9GT22</accession>
<keyword evidence="2" id="KW-1185">Reference proteome</keyword>
<sequence>MKMFRLFIKNLLILSLLLFVVAGCDNLFVKERSCGFSFDMRFDDQHAAVLDYKLWGEKNLIDGVPKEYLDKRMKFYGEGIGFQYDRPISLYVKWQGDITGSIYEKTVDLRHVMPRNLEGTDLYFIVHGPQIYVYLALKESYVRGAQRIGTRYLDRTNIQLYPNPSK</sequence>
<proteinExistence type="predicted"/>
<dbReference type="EMBL" id="PUGF01000034">
    <property type="protein sequence ID" value="PRC90838.1"/>
    <property type="molecule type" value="Genomic_DNA"/>
</dbReference>
<evidence type="ECO:0008006" key="3">
    <source>
        <dbReference type="Google" id="ProtNLM"/>
    </source>
</evidence>
<reference evidence="1 2" key="1">
    <citation type="submission" date="2018-02" db="EMBL/GenBank/DDBJ databases">
        <title>Solimicrobium silvestre gen. nov., sp. nov., isolated from alpine forest soil.</title>
        <authorList>
            <person name="Margesin R."/>
            <person name="Albuquerque L."/>
            <person name="Zhang D.-C."/>
            <person name="Froufe H.J.C."/>
            <person name="Severino R."/>
            <person name="Roxo I."/>
            <person name="Egas C."/>
            <person name="Da Costa M.S."/>
        </authorList>
    </citation>
    <scope>NUCLEOTIDE SEQUENCE [LARGE SCALE GENOMIC DNA]</scope>
    <source>
        <strain evidence="1 2">S20-91</strain>
    </source>
</reference>
<dbReference type="OrthoDB" id="8912432at2"/>
<evidence type="ECO:0000313" key="2">
    <source>
        <dbReference type="Proteomes" id="UP000237839"/>
    </source>
</evidence>
<dbReference type="Proteomes" id="UP000237839">
    <property type="component" value="Unassembled WGS sequence"/>
</dbReference>
<evidence type="ECO:0000313" key="1">
    <source>
        <dbReference type="EMBL" id="PRC90838.1"/>
    </source>
</evidence>
<dbReference type="RefSeq" id="WP_105534149.1">
    <property type="nucleotide sequence ID" value="NZ_PUGF01000034.1"/>
</dbReference>
<dbReference type="PROSITE" id="PS51257">
    <property type="entry name" value="PROKAR_LIPOPROTEIN"/>
    <property type="match status" value="1"/>
</dbReference>